<reference evidence="6" key="1">
    <citation type="journal article" date="2023" name="Plant J.">
        <title>The genome of the king protea, Protea cynaroides.</title>
        <authorList>
            <person name="Chang J."/>
            <person name="Duong T.A."/>
            <person name="Schoeman C."/>
            <person name="Ma X."/>
            <person name="Roodt D."/>
            <person name="Barker N."/>
            <person name="Li Z."/>
            <person name="Van de Peer Y."/>
            <person name="Mizrachi E."/>
        </authorList>
    </citation>
    <scope>NUCLEOTIDE SEQUENCE</scope>
    <source>
        <tissue evidence="6">Young leaves</tissue>
    </source>
</reference>
<dbReference type="PANTHER" id="PTHR48060">
    <property type="entry name" value="DNA DAMAGE-REPAIR/TOLERATION PROTEIN DRT100"/>
    <property type="match status" value="1"/>
</dbReference>
<evidence type="ECO:0000256" key="3">
    <source>
        <dbReference type="ARBA" id="ARBA00022737"/>
    </source>
</evidence>
<evidence type="ECO:0000313" key="7">
    <source>
        <dbReference type="Proteomes" id="UP001141806"/>
    </source>
</evidence>
<feature type="signal peptide" evidence="4">
    <location>
        <begin position="1"/>
        <end position="24"/>
    </location>
</feature>
<keyword evidence="2 4" id="KW-0732">Signal</keyword>
<feature type="chain" id="PRO_5040161016" description="Leucine-rich repeat-containing N-terminal plant-type domain-containing protein" evidence="4">
    <location>
        <begin position="25"/>
        <end position="191"/>
    </location>
</feature>
<evidence type="ECO:0000256" key="4">
    <source>
        <dbReference type="SAM" id="SignalP"/>
    </source>
</evidence>
<dbReference type="Gene3D" id="3.80.10.10">
    <property type="entry name" value="Ribonuclease Inhibitor"/>
    <property type="match status" value="2"/>
</dbReference>
<dbReference type="Proteomes" id="UP001141806">
    <property type="component" value="Unassembled WGS sequence"/>
</dbReference>
<dbReference type="SUPFAM" id="SSF52058">
    <property type="entry name" value="L domain-like"/>
    <property type="match status" value="1"/>
</dbReference>
<name>A0A9Q0JUW4_9MAGN</name>
<dbReference type="OrthoDB" id="1738872at2759"/>
<comment type="caution">
    <text evidence="6">The sequence shown here is derived from an EMBL/GenBank/DDBJ whole genome shotgun (WGS) entry which is preliminary data.</text>
</comment>
<gene>
    <name evidence="6" type="ORF">NE237_028182</name>
</gene>
<keyword evidence="3" id="KW-0677">Repeat</keyword>
<organism evidence="6 7">
    <name type="scientific">Protea cynaroides</name>
    <dbReference type="NCBI Taxonomy" id="273540"/>
    <lineage>
        <taxon>Eukaryota</taxon>
        <taxon>Viridiplantae</taxon>
        <taxon>Streptophyta</taxon>
        <taxon>Embryophyta</taxon>
        <taxon>Tracheophyta</taxon>
        <taxon>Spermatophyta</taxon>
        <taxon>Magnoliopsida</taxon>
        <taxon>Proteales</taxon>
        <taxon>Proteaceae</taxon>
        <taxon>Protea</taxon>
    </lineage>
</organism>
<accession>A0A9Q0JUW4</accession>
<dbReference type="EMBL" id="JAMYWD010000012">
    <property type="protein sequence ID" value="KAJ4951350.1"/>
    <property type="molecule type" value="Genomic_DNA"/>
</dbReference>
<dbReference type="InterPro" id="IPR013210">
    <property type="entry name" value="LRR_N_plant-typ"/>
</dbReference>
<dbReference type="PANTHER" id="PTHR48060:SF17">
    <property type="entry name" value="LRR RECEPTOR-LIKE SERINE_THREONINE-PROTEIN KINASE IRK-RELATED"/>
    <property type="match status" value="1"/>
</dbReference>
<evidence type="ECO:0000256" key="1">
    <source>
        <dbReference type="ARBA" id="ARBA00022614"/>
    </source>
</evidence>
<proteinExistence type="predicted"/>
<dbReference type="InterPro" id="IPR032675">
    <property type="entry name" value="LRR_dom_sf"/>
</dbReference>
<dbReference type="AlphaFoldDB" id="A0A9Q0JUW4"/>
<protein>
    <recommendedName>
        <fullName evidence="5">Leucine-rich repeat-containing N-terminal plant-type domain-containing protein</fullName>
    </recommendedName>
</protein>
<feature type="domain" description="Leucine-rich repeat-containing N-terminal plant-type" evidence="5">
    <location>
        <begin position="27"/>
        <end position="74"/>
    </location>
</feature>
<evidence type="ECO:0000256" key="2">
    <source>
        <dbReference type="ARBA" id="ARBA00022729"/>
    </source>
</evidence>
<sequence>MGWVLLKVIWVSLVPLLQIRRSFGCLKEERIALLEFKASINCTDFNYEDGSGLPSWVDDRGRDDCCVWERVLCNHTNGRVINLSLDDIRGDCSSIWYLNVTLLSTFEDLQQLNLSSNSLDGWIKNECFERFAGLRKLEVLDLTYNHFKNSILPSLGALTSLRTLSVASNNFKGSHHFEELGNLHSMVTGSD</sequence>
<evidence type="ECO:0000259" key="5">
    <source>
        <dbReference type="Pfam" id="PF08263"/>
    </source>
</evidence>
<evidence type="ECO:0000313" key="6">
    <source>
        <dbReference type="EMBL" id="KAJ4951350.1"/>
    </source>
</evidence>
<keyword evidence="7" id="KW-1185">Reference proteome</keyword>
<dbReference type="InterPro" id="IPR053211">
    <property type="entry name" value="DNA_repair-toleration"/>
</dbReference>
<dbReference type="Pfam" id="PF08263">
    <property type="entry name" value="LRRNT_2"/>
    <property type="match status" value="1"/>
</dbReference>
<dbReference type="InterPro" id="IPR001611">
    <property type="entry name" value="Leu-rich_rpt"/>
</dbReference>
<dbReference type="Pfam" id="PF00560">
    <property type="entry name" value="LRR_1"/>
    <property type="match status" value="2"/>
</dbReference>
<keyword evidence="1" id="KW-0433">Leucine-rich repeat</keyword>